<evidence type="ECO:0000313" key="2">
    <source>
        <dbReference type="EMBL" id="TXR55104.1"/>
    </source>
</evidence>
<gene>
    <name evidence="2" type="ORF">FMM08_16605</name>
</gene>
<evidence type="ECO:0000259" key="1">
    <source>
        <dbReference type="PROSITE" id="PS50801"/>
    </source>
</evidence>
<keyword evidence="3" id="KW-1185">Reference proteome</keyword>
<sequence>MILRWSGGRPVVGLSGEVDVSTAAQLRSVAALLERHGHRAAVDASGVTFLDAAGLHALVELAGPGGSLLVLRPSPAVLRLLDLLELSGVGPAVLRAGPREEAVVLRETAAVTVPRPSRDRPTGG</sequence>
<dbReference type="CDD" id="cd07043">
    <property type="entry name" value="STAS_anti-anti-sigma_factors"/>
    <property type="match status" value="1"/>
</dbReference>
<dbReference type="SUPFAM" id="SSF52091">
    <property type="entry name" value="SpoIIaa-like"/>
    <property type="match status" value="1"/>
</dbReference>
<feature type="domain" description="STAS" evidence="1">
    <location>
        <begin position="1"/>
        <end position="89"/>
    </location>
</feature>
<reference evidence="2 3" key="1">
    <citation type="submission" date="2019-07" db="EMBL/GenBank/DDBJ databases">
        <title>Quadrisphaera sp. strain DD2A genome sequencing and assembly.</title>
        <authorList>
            <person name="Kim I."/>
        </authorList>
    </citation>
    <scope>NUCLEOTIDE SEQUENCE [LARGE SCALE GENOMIC DNA]</scope>
    <source>
        <strain evidence="2 3">DD2A</strain>
    </source>
</reference>
<dbReference type="PROSITE" id="PS50801">
    <property type="entry name" value="STAS"/>
    <property type="match status" value="1"/>
</dbReference>
<proteinExistence type="predicted"/>
<dbReference type="InterPro" id="IPR058548">
    <property type="entry name" value="MlaB-like_STAS"/>
</dbReference>
<dbReference type="OrthoDB" id="3385404at2"/>
<dbReference type="InterPro" id="IPR036513">
    <property type="entry name" value="STAS_dom_sf"/>
</dbReference>
<comment type="caution">
    <text evidence="2">The sequence shown here is derived from an EMBL/GenBank/DDBJ whole genome shotgun (WGS) entry which is preliminary data.</text>
</comment>
<organism evidence="2 3">
    <name type="scientific">Quadrisphaera setariae</name>
    <dbReference type="NCBI Taxonomy" id="2593304"/>
    <lineage>
        <taxon>Bacteria</taxon>
        <taxon>Bacillati</taxon>
        <taxon>Actinomycetota</taxon>
        <taxon>Actinomycetes</taxon>
        <taxon>Kineosporiales</taxon>
        <taxon>Kineosporiaceae</taxon>
        <taxon>Quadrisphaera</taxon>
    </lineage>
</organism>
<dbReference type="Pfam" id="PF13466">
    <property type="entry name" value="STAS_2"/>
    <property type="match status" value="1"/>
</dbReference>
<dbReference type="Gene3D" id="3.30.750.24">
    <property type="entry name" value="STAS domain"/>
    <property type="match status" value="1"/>
</dbReference>
<accession>A0A5C8ZCE2</accession>
<protein>
    <submittedName>
        <fullName evidence="2">STAS domain-containing protein</fullName>
    </submittedName>
</protein>
<name>A0A5C8ZCE2_9ACTN</name>
<dbReference type="AlphaFoldDB" id="A0A5C8ZCE2"/>
<dbReference type="InterPro" id="IPR002645">
    <property type="entry name" value="STAS_dom"/>
</dbReference>
<evidence type="ECO:0000313" key="3">
    <source>
        <dbReference type="Proteomes" id="UP000321234"/>
    </source>
</evidence>
<dbReference type="EMBL" id="VKAC01000010">
    <property type="protein sequence ID" value="TXR55104.1"/>
    <property type="molecule type" value="Genomic_DNA"/>
</dbReference>
<dbReference type="Proteomes" id="UP000321234">
    <property type="component" value="Unassembled WGS sequence"/>
</dbReference>